<evidence type="ECO:0000313" key="2">
    <source>
        <dbReference type="EMBL" id="SFT37211.1"/>
    </source>
</evidence>
<evidence type="ECO:0000313" key="3">
    <source>
        <dbReference type="Proteomes" id="UP000236454"/>
    </source>
</evidence>
<organism evidence="2 3">
    <name type="scientific">Lishizhenia tianjinensis</name>
    <dbReference type="NCBI Taxonomy" id="477690"/>
    <lineage>
        <taxon>Bacteria</taxon>
        <taxon>Pseudomonadati</taxon>
        <taxon>Bacteroidota</taxon>
        <taxon>Flavobacteriia</taxon>
        <taxon>Flavobacteriales</taxon>
        <taxon>Crocinitomicaceae</taxon>
        <taxon>Lishizhenia</taxon>
    </lineage>
</organism>
<proteinExistence type="predicted"/>
<keyword evidence="1" id="KW-0732">Signal</keyword>
<feature type="chain" id="PRO_5014822146" evidence="1">
    <location>
        <begin position="21"/>
        <end position="555"/>
    </location>
</feature>
<accession>A0A1I6XGN4</accession>
<dbReference type="AlphaFoldDB" id="A0A1I6XGN4"/>
<gene>
    <name evidence="2" type="ORF">SAMN05216474_0172</name>
</gene>
<dbReference type="Proteomes" id="UP000236454">
    <property type="component" value="Unassembled WGS sequence"/>
</dbReference>
<name>A0A1I6XGN4_9FLAO</name>
<dbReference type="EMBL" id="FPAS01000001">
    <property type="protein sequence ID" value="SFT37211.1"/>
    <property type="molecule type" value="Genomic_DNA"/>
</dbReference>
<reference evidence="2 3" key="1">
    <citation type="submission" date="2016-10" db="EMBL/GenBank/DDBJ databases">
        <authorList>
            <person name="de Groot N.N."/>
        </authorList>
    </citation>
    <scope>NUCLEOTIDE SEQUENCE [LARGE SCALE GENOMIC DNA]</scope>
    <source>
        <strain evidence="2 3">CGMCC 1.7005</strain>
    </source>
</reference>
<evidence type="ECO:0000256" key="1">
    <source>
        <dbReference type="SAM" id="SignalP"/>
    </source>
</evidence>
<sequence length="555" mass="64761">MKNFLLLGLASVLTMNTGWSQETPPPPPTVYPDNPTFSLRVKNEDVRTSSLYYYNFEDNYVDLELDKNKILLEYSHEGSVVQKKKLKTLEKIKERTDYKYYIEDGEAKLLISIKEKEGFNLYAVRIDLESQIITSQKSVKRFKLDPEKWDIDLTTESGKTRNYVARCYARSFKEKDLITVMDKEFDILYESEIDVADKVDYIDEMLENAKDESTLDENRSIYKDILKAHKNGDDFPYNLRSVYMNIQLSESGRYLIYGVRTYTYLPDYSSSNTYSLNDMNTLYVYDMKKEKEFKIQLFEHESSKKLLKRFYKIIDDAIIVAAINENPTTKELSQEISVYNFKMEVAIASHKALDFKRLQTDDEDSRFYTDIDIIDVAKTGEFNYNTILSIEEGEYLEDDDDEDRLVAIQTTSKKILQIHSNVENDDIKTISTAVHHHEDELSFKLYFLHVLANKIMDQSTDEYIILAIPKLDIKEIQTGSTLVMESELEGYEFTCINTTTGEVVKKSLKVDDDNYFSFDEELMEVEDEKNMVELIRFHGGKDESERITVQVKPAK</sequence>
<keyword evidence="3" id="KW-1185">Reference proteome</keyword>
<protein>
    <submittedName>
        <fullName evidence="2">Uncharacterized protein</fullName>
    </submittedName>
</protein>
<dbReference type="RefSeq" id="WP_090245264.1">
    <property type="nucleotide sequence ID" value="NZ_FPAS01000001.1"/>
</dbReference>
<feature type="signal peptide" evidence="1">
    <location>
        <begin position="1"/>
        <end position="20"/>
    </location>
</feature>